<proteinExistence type="predicted"/>
<dbReference type="Proteomes" id="UP000290289">
    <property type="component" value="Chromosome 8"/>
</dbReference>
<dbReference type="EMBL" id="RDQH01000334">
    <property type="protein sequence ID" value="RXH91737.1"/>
    <property type="molecule type" value="Genomic_DNA"/>
</dbReference>
<dbReference type="STRING" id="3750.A0A498JAF8"/>
<protein>
    <submittedName>
        <fullName evidence="1">Uncharacterized protein</fullName>
    </submittedName>
</protein>
<name>A0A498JAF8_MALDO</name>
<sequence length="89" mass="10050">MTALATTTTAQQLRRHPRLTVTEPSHPTTHLHDLTMIYECPSLFARLEVLNISENPLTDRCVYCLSIILENCKGKVLSLKLNTSLPNYP</sequence>
<comment type="caution">
    <text evidence="1">The sequence shown here is derived from an EMBL/GenBank/DDBJ whole genome shotgun (WGS) entry which is preliminary data.</text>
</comment>
<accession>A0A498JAF8</accession>
<dbReference type="SUPFAM" id="SSF52047">
    <property type="entry name" value="RNI-like"/>
    <property type="match status" value="1"/>
</dbReference>
<evidence type="ECO:0000313" key="1">
    <source>
        <dbReference type="EMBL" id="RXH91737.1"/>
    </source>
</evidence>
<keyword evidence="2" id="KW-1185">Reference proteome</keyword>
<dbReference type="AlphaFoldDB" id="A0A498JAF8"/>
<reference evidence="1 2" key="1">
    <citation type="submission" date="2018-10" db="EMBL/GenBank/DDBJ databases">
        <title>A high-quality apple genome assembly.</title>
        <authorList>
            <person name="Hu J."/>
        </authorList>
    </citation>
    <scope>NUCLEOTIDE SEQUENCE [LARGE SCALE GENOMIC DNA]</scope>
    <source>
        <strain evidence="2">cv. HFTH1</strain>
        <tissue evidence="1">Young leaf</tissue>
    </source>
</reference>
<evidence type="ECO:0000313" key="2">
    <source>
        <dbReference type="Proteomes" id="UP000290289"/>
    </source>
</evidence>
<organism evidence="1 2">
    <name type="scientific">Malus domestica</name>
    <name type="common">Apple</name>
    <name type="synonym">Pyrus malus</name>
    <dbReference type="NCBI Taxonomy" id="3750"/>
    <lineage>
        <taxon>Eukaryota</taxon>
        <taxon>Viridiplantae</taxon>
        <taxon>Streptophyta</taxon>
        <taxon>Embryophyta</taxon>
        <taxon>Tracheophyta</taxon>
        <taxon>Spermatophyta</taxon>
        <taxon>Magnoliopsida</taxon>
        <taxon>eudicotyledons</taxon>
        <taxon>Gunneridae</taxon>
        <taxon>Pentapetalae</taxon>
        <taxon>rosids</taxon>
        <taxon>fabids</taxon>
        <taxon>Rosales</taxon>
        <taxon>Rosaceae</taxon>
        <taxon>Amygdaloideae</taxon>
        <taxon>Maleae</taxon>
        <taxon>Malus</taxon>
    </lineage>
</organism>
<gene>
    <name evidence="1" type="ORF">DVH24_020760</name>
</gene>